<evidence type="ECO:0000313" key="3">
    <source>
        <dbReference type="Proteomes" id="UP000245444"/>
    </source>
</evidence>
<reference evidence="2 3" key="1">
    <citation type="submission" date="2018-05" db="EMBL/GenBank/DDBJ databases">
        <title>Complete Genome Sequence of Methylobacterium sp. 17Sr1-28.</title>
        <authorList>
            <person name="Srinivasan S."/>
        </authorList>
    </citation>
    <scope>NUCLEOTIDE SEQUENCE [LARGE SCALE GENOMIC DNA]</scope>
    <source>
        <strain evidence="2 3">17Sr1-28</strain>
    </source>
</reference>
<proteinExistence type="predicted"/>
<dbReference type="KEGG" id="mtea:DK419_13450"/>
<dbReference type="EMBL" id="CP029553">
    <property type="protein sequence ID" value="AWN47199.1"/>
    <property type="molecule type" value="Genomic_DNA"/>
</dbReference>
<keyword evidence="3" id="KW-1185">Reference proteome</keyword>
<evidence type="ECO:0000313" key="2">
    <source>
        <dbReference type="EMBL" id="AWN47199.1"/>
    </source>
</evidence>
<name>A0A2U8WM33_9HYPH</name>
<organism evidence="2 3">
    <name type="scientific">Methylobacterium terrae</name>
    <dbReference type="NCBI Taxonomy" id="2202827"/>
    <lineage>
        <taxon>Bacteria</taxon>
        <taxon>Pseudomonadati</taxon>
        <taxon>Pseudomonadota</taxon>
        <taxon>Alphaproteobacteria</taxon>
        <taxon>Hyphomicrobiales</taxon>
        <taxon>Methylobacteriaceae</taxon>
        <taxon>Methylobacterium</taxon>
    </lineage>
</organism>
<accession>A0A2U8WM33</accession>
<evidence type="ECO:0000256" key="1">
    <source>
        <dbReference type="SAM" id="MobiDB-lite"/>
    </source>
</evidence>
<feature type="compositionally biased region" description="Low complexity" evidence="1">
    <location>
        <begin position="31"/>
        <end position="57"/>
    </location>
</feature>
<dbReference type="AlphaFoldDB" id="A0A2U8WM33"/>
<sequence>MGASPGPPRKSSPGPSLRRGPIAGGIHDSRMAQAPPRGAGAPGGDRSPAPRVRAAGIRGAGRDRVAARVFLRHPEPAAPGIAALRRPRGARHVGRPRPRRRVLLLGRQLVLVQRWRVVGRWL</sequence>
<dbReference type="Proteomes" id="UP000245444">
    <property type="component" value="Chromosome"/>
</dbReference>
<gene>
    <name evidence="2" type="ORF">DK419_13450</name>
</gene>
<feature type="compositionally biased region" description="Low complexity" evidence="1">
    <location>
        <begin position="11"/>
        <end position="21"/>
    </location>
</feature>
<feature type="region of interest" description="Disordered" evidence="1">
    <location>
        <begin position="1"/>
        <end position="58"/>
    </location>
</feature>
<protein>
    <submittedName>
        <fullName evidence="2">Uncharacterized protein</fullName>
    </submittedName>
</protein>
<feature type="compositionally biased region" description="Pro residues" evidence="1">
    <location>
        <begin position="1"/>
        <end position="10"/>
    </location>
</feature>